<gene>
    <name evidence="3" type="ORF">LMJ30_08205</name>
</gene>
<dbReference type="Proteomes" id="UP001198701">
    <property type="component" value="Unassembled WGS sequence"/>
</dbReference>
<evidence type="ECO:0000313" key="3">
    <source>
        <dbReference type="EMBL" id="MCC6070936.1"/>
    </source>
</evidence>
<evidence type="ECO:0008006" key="5">
    <source>
        <dbReference type="Google" id="ProtNLM"/>
    </source>
</evidence>
<comment type="caution">
    <text evidence="3">The sequence shown here is derived from an EMBL/GenBank/DDBJ whole genome shotgun (WGS) entry which is preliminary data.</text>
</comment>
<keyword evidence="4" id="KW-1185">Reference proteome</keyword>
<dbReference type="EMBL" id="JAJHPV010000012">
    <property type="protein sequence ID" value="MCC6070936.1"/>
    <property type="molecule type" value="Genomic_DNA"/>
</dbReference>
<organism evidence="3 4">
    <name type="scientific">Massilia agrisoli</name>
    <dbReference type="NCBI Taxonomy" id="2892444"/>
    <lineage>
        <taxon>Bacteria</taxon>
        <taxon>Pseudomonadati</taxon>
        <taxon>Pseudomonadota</taxon>
        <taxon>Betaproteobacteria</taxon>
        <taxon>Burkholderiales</taxon>
        <taxon>Oxalobacteraceae</taxon>
        <taxon>Telluria group</taxon>
        <taxon>Massilia</taxon>
    </lineage>
</organism>
<keyword evidence="2" id="KW-0732">Signal</keyword>
<name>A0ABS8ISM1_9BURK</name>
<feature type="chain" id="PRO_5046035545" description="DUF4148 domain-containing protein" evidence="2">
    <location>
        <begin position="25"/>
        <end position="119"/>
    </location>
</feature>
<evidence type="ECO:0000256" key="1">
    <source>
        <dbReference type="SAM" id="MobiDB-lite"/>
    </source>
</evidence>
<feature type="signal peptide" evidence="2">
    <location>
        <begin position="1"/>
        <end position="24"/>
    </location>
</feature>
<dbReference type="RefSeq" id="WP_229431856.1">
    <property type="nucleotide sequence ID" value="NZ_JAJHPV010000012.1"/>
</dbReference>
<feature type="compositionally biased region" description="Low complexity" evidence="1">
    <location>
        <begin position="39"/>
        <end position="48"/>
    </location>
</feature>
<sequence>MKFHSALKVLALLSAAAFSPSSMGQHAPANANVPPPTEAAGPGSAAPQKQPPPAVPAPTRSVAMQVGDTRGAATGSSATVARQPSIAGRSRDEVRAEAVAAVRHHRATLSVDLDMLDGK</sequence>
<protein>
    <recommendedName>
        <fullName evidence="5">DUF4148 domain-containing protein</fullName>
    </recommendedName>
</protein>
<evidence type="ECO:0000313" key="4">
    <source>
        <dbReference type="Proteomes" id="UP001198701"/>
    </source>
</evidence>
<evidence type="ECO:0000256" key="2">
    <source>
        <dbReference type="SAM" id="SignalP"/>
    </source>
</evidence>
<proteinExistence type="predicted"/>
<accession>A0ABS8ISM1</accession>
<reference evidence="3 4" key="1">
    <citation type="submission" date="2021-11" db="EMBL/GenBank/DDBJ databases">
        <authorList>
            <person name="Huq M.A."/>
        </authorList>
    </citation>
    <scope>NUCLEOTIDE SEQUENCE [LARGE SCALE GENOMIC DNA]</scope>
    <source>
        <strain evidence="3 4">MAHUQ-52</strain>
    </source>
</reference>
<feature type="region of interest" description="Disordered" evidence="1">
    <location>
        <begin position="20"/>
        <end position="92"/>
    </location>
</feature>